<dbReference type="EMBL" id="JAHKNI010000003">
    <property type="protein sequence ID" value="MBU3062055.1"/>
    <property type="molecule type" value="Genomic_DNA"/>
</dbReference>
<comment type="subunit">
    <text evidence="3">The 20S proteasome core is composed of 14 alpha and 14 beta subunits that assemble into four stacked heptameric rings, resulting in a barrel-shaped structure. The two inner rings, each composed of seven catalytic beta subunits, are sandwiched by two outer rings, each composed of seven alpha subunits. The catalytic chamber with the active sites is on the inside of the barrel. Has a gated structure, the ends of the cylinder being occluded by the N-termini of the alpha-subunits. Is capped by the proteasome-associated ATPase, ARC.</text>
</comment>
<dbReference type="GO" id="GO:0016787">
    <property type="term" value="F:hydrolase activity"/>
    <property type="evidence" value="ECO:0007669"/>
    <property type="project" value="UniProtKB-KW"/>
</dbReference>
<comment type="caution">
    <text evidence="6">The sequence shown here is derived from an EMBL/GenBank/DDBJ whole genome shotgun (WGS) entry which is preliminary data.</text>
</comment>
<dbReference type="InterPro" id="IPR022296">
    <property type="entry name" value="Proteasome_asu_bac"/>
</dbReference>
<keyword evidence="7" id="KW-1185">Reference proteome</keyword>
<dbReference type="Proteomes" id="UP000733379">
    <property type="component" value="Unassembled WGS sequence"/>
</dbReference>
<comment type="activity regulation">
    <text evidence="3">The formation of the proteasomal ATPase ARC-20S proteasome complex, likely via the docking of the C-termini of ARC into the intersubunit pockets in the alpha-rings, may trigger opening of the gate for substrate entry. Interconversion between the open-gate and close-gate conformations leads to a dynamic regulation of the 20S proteasome proteolysis activity.</text>
</comment>
<dbReference type="PROSITE" id="PS51475">
    <property type="entry name" value="PROTEASOME_ALPHA_2"/>
    <property type="match status" value="1"/>
</dbReference>
<keyword evidence="1 3" id="KW-0963">Cytoplasm</keyword>
<dbReference type="SUPFAM" id="SSF56235">
    <property type="entry name" value="N-terminal nucleophile aminohydrolases (Ntn hydrolases)"/>
    <property type="match status" value="1"/>
</dbReference>
<dbReference type="InterPro" id="IPR029055">
    <property type="entry name" value="Ntn_hydrolases_N"/>
</dbReference>
<evidence type="ECO:0000256" key="4">
    <source>
        <dbReference type="PROSITE-ProRule" id="PRU00808"/>
    </source>
</evidence>
<dbReference type="CDD" id="cd01901">
    <property type="entry name" value="Ntn_hydrolase"/>
    <property type="match status" value="1"/>
</dbReference>
<sequence length="270" mass="29652">MTLPYYASAEQIMRDKTDLARKGIARGRSVVALVYDKGVLFVAENPSATLHKVSELYDRVGFAAVGKYNEFENLRKHGILNADLRGYQYDRRDVTGRGLANMYSSLLGTIFTDQLKPYEVELCIGEVGYPEQDPESVLYRINFDGSIVDEREYVVMGGNTDPIVSALKESYRAGLELGPAIGMAVEALQKGTPEGTDKEKRQLGVRSLEVATLEQLRPRRSFRRISGSALETLLAAGNDEEKAAKGKSKTKKSEESGESETPSAGDPSNS</sequence>
<dbReference type="InterPro" id="IPR023332">
    <property type="entry name" value="Proteasome_alpha-type"/>
</dbReference>
<evidence type="ECO:0000256" key="2">
    <source>
        <dbReference type="ARBA" id="ARBA00022942"/>
    </source>
</evidence>
<organism evidence="6 7">
    <name type="scientific">Nocardia albiluteola</name>
    <dbReference type="NCBI Taxonomy" id="2842303"/>
    <lineage>
        <taxon>Bacteria</taxon>
        <taxon>Bacillati</taxon>
        <taxon>Actinomycetota</taxon>
        <taxon>Actinomycetes</taxon>
        <taxon>Mycobacteriales</taxon>
        <taxon>Nocardiaceae</taxon>
        <taxon>Nocardia</taxon>
    </lineage>
</organism>
<comment type="similarity">
    <text evidence="3 4">Belongs to the peptidase T1A family.</text>
</comment>
<evidence type="ECO:0000313" key="6">
    <source>
        <dbReference type="EMBL" id="MBU3062055.1"/>
    </source>
</evidence>
<dbReference type="Gene3D" id="3.60.20.10">
    <property type="entry name" value="Glutamine Phosphoribosylpyrophosphate, subunit 1, domain 1"/>
    <property type="match status" value="1"/>
</dbReference>
<keyword evidence="2 3" id="KW-0647">Proteasome</keyword>
<evidence type="ECO:0000256" key="5">
    <source>
        <dbReference type="SAM" id="MobiDB-lite"/>
    </source>
</evidence>
<dbReference type="GO" id="GO:0000502">
    <property type="term" value="C:proteasome complex"/>
    <property type="evidence" value="ECO:0007669"/>
    <property type="project" value="UniProtKB-KW"/>
</dbReference>
<evidence type="ECO:0000256" key="1">
    <source>
        <dbReference type="ARBA" id="ARBA00022490"/>
    </source>
</evidence>
<evidence type="ECO:0000256" key="3">
    <source>
        <dbReference type="HAMAP-Rule" id="MF_00289"/>
    </source>
</evidence>
<gene>
    <name evidence="3 6" type="primary">prcA</name>
    <name evidence="6" type="ORF">KO481_11030</name>
</gene>
<dbReference type="HAMAP" id="MF_00289_B">
    <property type="entry name" value="Proteasome_A_B"/>
    <property type="match status" value="1"/>
</dbReference>
<evidence type="ECO:0000313" key="7">
    <source>
        <dbReference type="Proteomes" id="UP000733379"/>
    </source>
</evidence>
<dbReference type="RefSeq" id="WP_215916952.1">
    <property type="nucleotide sequence ID" value="NZ_JAHKNI010000003.1"/>
</dbReference>
<dbReference type="NCBIfam" id="TIGR03691">
    <property type="entry name" value="20S_bact_alpha"/>
    <property type="match status" value="1"/>
</dbReference>
<feature type="region of interest" description="Disordered" evidence="5">
    <location>
        <begin position="234"/>
        <end position="270"/>
    </location>
</feature>
<protein>
    <recommendedName>
        <fullName evidence="3">Proteasome subunit alpha</fullName>
    </recommendedName>
    <alternativeName>
        <fullName evidence="3">20S proteasome alpha subunit</fullName>
    </alternativeName>
    <alternativeName>
        <fullName evidence="3">Proteasome core protein PrcA</fullName>
    </alternativeName>
</protein>
<dbReference type="InterPro" id="IPR001353">
    <property type="entry name" value="Proteasome_sua/b"/>
</dbReference>
<accession>A0ABS6AWY5</accession>
<name>A0ABS6AWY5_9NOCA</name>
<keyword evidence="6" id="KW-0378">Hydrolase</keyword>
<comment type="pathway">
    <text evidence="3">Protein degradation; proteasomal Pup-dependent pathway.</text>
</comment>
<dbReference type="Pfam" id="PF00227">
    <property type="entry name" value="Proteasome"/>
    <property type="match status" value="1"/>
</dbReference>
<reference evidence="6 7" key="1">
    <citation type="submission" date="2021-06" db="EMBL/GenBank/DDBJ databases">
        <title>Actinomycetes sequencing.</title>
        <authorList>
            <person name="Shan Q."/>
        </authorList>
    </citation>
    <scope>NUCLEOTIDE SEQUENCE [LARGE SCALE GENOMIC DNA]</scope>
    <source>
        <strain evidence="6 7">NEAU-G5</strain>
    </source>
</reference>
<comment type="function">
    <text evidence="3">Component of the proteasome core, a large protease complex with broad specificity involved in protein degradation.</text>
</comment>
<proteinExistence type="inferred from homology"/>
<comment type="subcellular location">
    <subcellularLocation>
        <location evidence="3">Cytoplasm</location>
    </subcellularLocation>
</comment>